<feature type="repeat" description="ANK" evidence="2">
    <location>
        <begin position="856"/>
        <end position="888"/>
    </location>
</feature>
<dbReference type="Gene3D" id="1.25.40.20">
    <property type="entry name" value="Ankyrin repeat-containing domain"/>
    <property type="match status" value="1"/>
</dbReference>
<dbReference type="GO" id="GO:0008643">
    <property type="term" value="P:carbohydrate transport"/>
    <property type="evidence" value="ECO:0007669"/>
    <property type="project" value="InterPro"/>
</dbReference>
<keyword evidence="4" id="KW-1133">Transmembrane helix</keyword>
<evidence type="ECO:0000256" key="3">
    <source>
        <dbReference type="SAM" id="MobiDB-lite"/>
    </source>
</evidence>
<evidence type="ECO:0000256" key="2">
    <source>
        <dbReference type="PROSITE-ProRule" id="PRU00023"/>
    </source>
</evidence>
<dbReference type="AlphaFoldDB" id="A0A9X0D2E3"/>
<evidence type="ECO:0000313" key="5">
    <source>
        <dbReference type="EMBL" id="KAJ7384086.1"/>
    </source>
</evidence>
<evidence type="ECO:0000313" key="6">
    <source>
        <dbReference type="Proteomes" id="UP001163046"/>
    </source>
</evidence>
<dbReference type="PROSITE" id="PS50088">
    <property type="entry name" value="ANK_REPEAT"/>
    <property type="match status" value="1"/>
</dbReference>
<evidence type="ECO:0000256" key="1">
    <source>
        <dbReference type="ARBA" id="ARBA00008335"/>
    </source>
</evidence>
<keyword evidence="2" id="KW-0040">ANK repeat</keyword>
<dbReference type="GO" id="GO:0015293">
    <property type="term" value="F:symporter activity"/>
    <property type="evidence" value="ECO:0007669"/>
    <property type="project" value="InterPro"/>
</dbReference>
<protein>
    <submittedName>
        <fullName evidence="5">Major facilitator super domain-containing protein 12</fullName>
    </submittedName>
</protein>
<feature type="transmembrane region" description="Helical" evidence="4">
    <location>
        <begin position="64"/>
        <end position="88"/>
    </location>
</feature>
<dbReference type="Gene3D" id="1.20.1250.20">
    <property type="entry name" value="MFS general substrate transporter like domains"/>
    <property type="match status" value="1"/>
</dbReference>
<dbReference type="PROSITE" id="PS50297">
    <property type="entry name" value="ANK_REP_REGION"/>
    <property type="match status" value="1"/>
</dbReference>
<dbReference type="Proteomes" id="UP001163046">
    <property type="component" value="Unassembled WGS sequence"/>
</dbReference>
<dbReference type="InterPro" id="IPR002110">
    <property type="entry name" value="Ankyrin_rpt"/>
</dbReference>
<feature type="compositionally biased region" description="Basic and acidic residues" evidence="3">
    <location>
        <begin position="168"/>
        <end position="182"/>
    </location>
</feature>
<reference evidence="5" key="1">
    <citation type="submission" date="2023-01" db="EMBL/GenBank/DDBJ databases">
        <title>Genome assembly of the deep-sea coral Lophelia pertusa.</title>
        <authorList>
            <person name="Herrera S."/>
            <person name="Cordes E."/>
        </authorList>
    </citation>
    <scope>NUCLEOTIDE SEQUENCE</scope>
    <source>
        <strain evidence="5">USNM1676648</strain>
        <tissue evidence="5">Polyp</tissue>
    </source>
</reference>
<dbReference type="OrthoDB" id="5987001at2759"/>
<dbReference type="GO" id="GO:0005886">
    <property type="term" value="C:plasma membrane"/>
    <property type="evidence" value="ECO:0007669"/>
    <property type="project" value="TreeGrafter"/>
</dbReference>
<dbReference type="SUPFAM" id="SSF103473">
    <property type="entry name" value="MFS general substrate transporter"/>
    <property type="match status" value="1"/>
</dbReference>
<dbReference type="InterPro" id="IPR036770">
    <property type="entry name" value="Ankyrin_rpt-contain_sf"/>
</dbReference>
<evidence type="ECO:0000256" key="4">
    <source>
        <dbReference type="SAM" id="Phobius"/>
    </source>
</evidence>
<feature type="transmembrane region" description="Helical" evidence="4">
    <location>
        <begin position="140"/>
        <end position="160"/>
    </location>
</feature>
<dbReference type="PANTHER" id="PTHR11328">
    <property type="entry name" value="MAJOR FACILITATOR SUPERFAMILY DOMAIN-CONTAINING PROTEIN"/>
    <property type="match status" value="1"/>
</dbReference>
<feature type="transmembrane region" description="Helical" evidence="4">
    <location>
        <begin position="38"/>
        <end position="57"/>
    </location>
</feature>
<dbReference type="Pfam" id="PF12796">
    <property type="entry name" value="Ank_2"/>
    <property type="match status" value="1"/>
</dbReference>
<keyword evidence="6" id="KW-1185">Reference proteome</keyword>
<dbReference type="EMBL" id="MU825891">
    <property type="protein sequence ID" value="KAJ7384086.1"/>
    <property type="molecule type" value="Genomic_DNA"/>
</dbReference>
<accession>A0A9X0D2E3</accession>
<comment type="similarity">
    <text evidence="1">Belongs to the major facilitator superfamily.</text>
</comment>
<dbReference type="InterPro" id="IPR036259">
    <property type="entry name" value="MFS_trans_sf"/>
</dbReference>
<keyword evidence="4" id="KW-0812">Transmembrane</keyword>
<proteinExistence type="inferred from homology"/>
<organism evidence="5 6">
    <name type="scientific">Desmophyllum pertusum</name>
    <dbReference type="NCBI Taxonomy" id="174260"/>
    <lineage>
        <taxon>Eukaryota</taxon>
        <taxon>Metazoa</taxon>
        <taxon>Cnidaria</taxon>
        <taxon>Anthozoa</taxon>
        <taxon>Hexacorallia</taxon>
        <taxon>Scleractinia</taxon>
        <taxon>Caryophylliina</taxon>
        <taxon>Caryophylliidae</taxon>
        <taxon>Desmophyllum</taxon>
    </lineage>
</organism>
<feature type="region of interest" description="Disordered" evidence="3">
    <location>
        <begin position="168"/>
        <end position="208"/>
    </location>
</feature>
<comment type="caution">
    <text evidence="5">The sequence shown here is derived from an EMBL/GenBank/DDBJ whole genome shotgun (WGS) entry which is preliminary data.</text>
</comment>
<dbReference type="PANTHER" id="PTHR11328:SF28">
    <property type="entry name" value="MAJOR FACILITATOR SUPERFAMILY DOMAIN-CONTAINING PROTEIN 12"/>
    <property type="match status" value="1"/>
</dbReference>
<dbReference type="SUPFAM" id="SSF48403">
    <property type="entry name" value="Ankyrin repeat"/>
    <property type="match status" value="1"/>
</dbReference>
<gene>
    <name evidence="5" type="primary">MFSD12_10</name>
    <name evidence="5" type="ORF">OS493_024102</name>
</gene>
<keyword evidence="4" id="KW-0472">Membrane</keyword>
<feature type="transmembrane region" description="Helical" evidence="4">
    <location>
        <begin position="12"/>
        <end position="32"/>
    </location>
</feature>
<feature type="transmembrane region" description="Helical" evidence="4">
    <location>
        <begin position="100"/>
        <end position="120"/>
    </location>
</feature>
<dbReference type="SMART" id="SM00248">
    <property type="entry name" value="ANK"/>
    <property type="match status" value="2"/>
</dbReference>
<name>A0A9X0D2E3_9CNID</name>
<dbReference type="InterPro" id="IPR039672">
    <property type="entry name" value="MFS_2"/>
</dbReference>
<sequence length="1073" mass="119492">MNTTFQEAIAKLPLVVLISATITSGITKKIVVKIGSKWSFILACLPVIGAALLSYFISQSTRSLIYLAAVLLGFGLSATFINALSFAVQLVGDNKSTSGFVFAFINLMGNLTSGSLISAIQKLFPSGSEDCKVCEDYVRLVFSVVPGSLAAISLVIVLVFQSSQTTRERNASQTDGRVRSEIAIEPTASSDEEPSAHKGRKLNTPTKTLLEPASKRLRSTTTKQKLSGRFCQERNDSFQSALKENFIESPGKQASQESVLSVLNLDESDRGLATRAVNKAFPSATVNRRKGTYSNVRKAVSFGTNAEKSDTPTLDAESEIANIQGLISVARGKGNELLDDIIARVTAGESNALQALLLAYKRETELLTSYSELLDKLYEREIQFLMNDSSSLPQSERTKLTEEVEMLSQTVSFGVRSGEKLFDINDKIFEELVKNVSENCPFLYDIVKTLFPTDNTRKEKGAIHSLSLLMSLRNNHCQNDITLVFTLMLVAYGAGTRMVNMLNRIGLTMHWDTLMSFLDKYNKEKFDELHSNIPHEKPLILLLDNVNIYRGNQRHHRLFKSSTPNMWNFTVRGLLNPDITGVEDLFSQPETSLQSQDNVVEWNAENVQLDNCEEHSLLWKRYSKRYILSFLYDGLNRIPSHDKPLNDMSERECNQWLSKADYSIQQQNVKISIPTIESIATSSSTVKTDVHILPLLLENNATLTGTSALLDQFAKEFNLSNKLGNLETLPFDNRSKNFSLKQARQHVEFLIMLYQHRDEMADLIKNLEAAGKVFDKELSTNDEGTDDELIAMESDSDDENGTTIQQAKSRFAKCDKACTELYNNIADKLWQSKQNDSVERVIQDLRSLNLDVRDHLGRTLLHLAVEQGNYDLACCLLQVGCNPNAKEMCGATPLVIAVIKKNIQVCKLLVDHRGSVRGPLFTNIPCPLKIAEQMQLAEIYEILNPQTSDSEDDDISAYDDSFKRGARASGGSAEPVTPVGRQSQGFVTGLVGDQGTCKTIRGVMGRASAYDWAGIIPGDLHTKGYHCEACFKEQGPGGFHYITNKVMKRPKLISDVFKKKSLRLETKLELKRQ</sequence>